<proteinExistence type="predicted"/>
<dbReference type="OrthoDB" id="4546644at2"/>
<dbReference type="Proteomes" id="UP000252586">
    <property type="component" value="Unassembled WGS sequence"/>
</dbReference>
<reference evidence="1 2" key="1">
    <citation type="submission" date="2018-06" db="EMBL/GenBank/DDBJ databases">
        <title>Genomic Encyclopedia of Type Strains, Phase IV (KMG-IV): sequencing the most valuable type-strain genomes for metagenomic binning, comparative biology and taxonomic classification.</title>
        <authorList>
            <person name="Goeker M."/>
        </authorList>
    </citation>
    <scope>NUCLEOTIDE SEQUENCE [LARGE SCALE GENOMIC DNA]</scope>
    <source>
        <strain evidence="1 2">DSM 44599</strain>
    </source>
</reference>
<dbReference type="STRING" id="1210090.GCA_001613185_02569"/>
<evidence type="ECO:0000313" key="2">
    <source>
        <dbReference type="Proteomes" id="UP000252586"/>
    </source>
</evidence>
<keyword evidence="2" id="KW-1185">Reference proteome</keyword>
<protein>
    <submittedName>
        <fullName evidence="1">Uncharacterized protein</fullName>
    </submittedName>
</protein>
<evidence type="ECO:0000313" key="1">
    <source>
        <dbReference type="EMBL" id="RBO92786.1"/>
    </source>
</evidence>
<sequence length="155" mass="17111">MTVRQTYMTYRQLYRIPVALAGTQVVLRIGAVGAVSMPDPLGSLVQRLLQPEQDAGPVYADPAAARWVFLTDGIPECEPHDRARLADAGVRIAEWGDQIALPLLSEGRRITADERHWLWPPGYELPRPAPFLTGVLDAIGARRAHGHDLVNWTVA</sequence>
<accession>A0A366DRS2</accession>
<dbReference type="AlphaFoldDB" id="A0A366DRS2"/>
<dbReference type="RefSeq" id="WP_147265784.1">
    <property type="nucleotide sequence ID" value="NZ_CP107943.1"/>
</dbReference>
<name>A0A366DRS2_9NOCA</name>
<comment type="caution">
    <text evidence="1">The sequence shown here is derived from an EMBL/GenBank/DDBJ whole genome shotgun (WGS) entry which is preliminary data.</text>
</comment>
<dbReference type="EMBL" id="QNRE01000003">
    <property type="protein sequence ID" value="RBO92786.1"/>
    <property type="molecule type" value="Genomic_DNA"/>
</dbReference>
<gene>
    <name evidence="1" type="ORF">DFR74_103432</name>
</gene>
<organism evidence="1 2">
    <name type="scientific">Nocardia puris</name>
    <dbReference type="NCBI Taxonomy" id="208602"/>
    <lineage>
        <taxon>Bacteria</taxon>
        <taxon>Bacillati</taxon>
        <taxon>Actinomycetota</taxon>
        <taxon>Actinomycetes</taxon>
        <taxon>Mycobacteriales</taxon>
        <taxon>Nocardiaceae</taxon>
        <taxon>Nocardia</taxon>
    </lineage>
</organism>